<dbReference type="SUPFAM" id="SSF46955">
    <property type="entry name" value="Putative DNA-binding domain"/>
    <property type="match status" value="1"/>
</dbReference>
<keyword evidence="2" id="KW-0238">DNA-binding</keyword>
<keyword evidence="3" id="KW-0804">Transcription</keyword>
<dbReference type="PROSITE" id="PS50937">
    <property type="entry name" value="HTH_MERR_2"/>
    <property type="match status" value="1"/>
</dbReference>
<dbReference type="InterPro" id="IPR047057">
    <property type="entry name" value="MerR_fam"/>
</dbReference>
<evidence type="ECO:0000256" key="3">
    <source>
        <dbReference type="ARBA" id="ARBA00023163"/>
    </source>
</evidence>
<evidence type="ECO:0000313" key="6">
    <source>
        <dbReference type="Proteomes" id="UP000824201"/>
    </source>
</evidence>
<dbReference type="PANTHER" id="PTHR30204:SF94">
    <property type="entry name" value="HEAVY METAL-DEPENDENT TRANSCRIPTIONAL REGULATOR HI_0293-RELATED"/>
    <property type="match status" value="1"/>
</dbReference>
<dbReference type="CDD" id="cd00592">
    <property type="entry name" value="HTH_MerR-like"/>
    <property type="match status" value="1"/>
</dbReference>
<dbReference type="Proteomes" id="UP000824201">
    <property type="component" value="Unassembled WGS sequence"/>
</dbReference>
<sequence>MQINEVTQQVDLSKRAIKYYEEQGLLTVKKDSNGYRNYTEENLTTLKEIAVYRKLGINISDIKQLLKSKDIQLLETIYKQKASDLHVQQKQLEALRSYIQDHNVDRIYESVDYQTIAQALQDMIPGFYGYYFMNHFMPYLQIPITTKEQRIAYENIIQFWDNTTIRIPFFMKLMNFIFYRFTPKASMEQMVFRMESQIQQYLNPSEEEYKKLKEQTIRNVKLKNSLFYKYHPIFISQRKFMKQLQKQGYNDIFIPNMIALSPKYKEYHDALMNINNRICNDLGLFYDSNYNLILKKPNN</sequence>
<dbReference type="PANTHER" id="PTHR30204">
    <property type="entry name" value="REDOX-CYCLING DRUG-SENSING TRANSCRIPTIONAL ACTIVATOR SOXR"/>
    <property type="match status" value="1"/>
</dbReference>
<name>A0A9D1EE09_9FIRM</name>
<organism evidence="5 6">
    <name type="scientific">Candidatus Fimimorpha faecalis</name>
    <dbReference type="NCBI Taxonomy" id="2840824"/>
    <lineage>
        <taxon>Bacteria</taxon>
        <taxon>Bacillati</taxon>
        <taxon>Bacillota</taxon>
        <taxon>Clostridia</taxon>
        <taxon>Eubacteriales</taxon>
        <taxon>Candidatus Fimimorpha</taxon>
    </lineage>
</organism>
<evidence type="ECO:0000256" key="2">
    <source>
        <dbReference type="ARBA" id="ARBA00023125"/>
    </source>
</evidence>
<protein>
    <submittedName>
        <fullName evidence="5">MerR family transcriptional regulator</fullName>
    </submittedName>
</protein>
<reference evidence="5" key="2">
    <citation type="journal article" date="2021" name="PeerJ">
        <title>Extensive microbial diversity within the chicken gut microbiome revealed by metagenomics and culture.</title>
        <authorList>
            <person name="Gilroy R."/>
            <person name="Ravi A."/>
            <person name="Getino M."/>
            <person name="Pursley I."/>
            <person name="Horton D.L."/>
            <person name="Alikhan N.F."/>
            <person name="Baker D."/>
            <person name="Gharbi K."/>
            <person name="Hall N."/>
            <person name="Watson M."/>
            <person name="Adriaenssens E.M."/>
            <person name="Foster-Nyarko E."/>
            <person name="Jarju S."/>
            <person name="Secka A."/>
            <person name="Antonio M."/>
            <person name="Oren A."/>
            <person name="Chaudhuri R.R."/>
            <person name="La Ragione R."/>
            <person name="Hildebrand F."/>
            <person name="Pallen M.J."/>
        </authorList>
    </citation>
    <scope>NUCLEOTIDE SEQUENCE</scope>
    <source>
        <strain evidence="5">ChiW13-3771</strain>
    </source>
</reference>
<keyword evidence="1" id="KW-0805">Transcription regulation</keyword>
<dbReference type="InterPro" id="IPR000551">
    <property type="entry name" value="MerR-type_HTH_dom"/>
</dbReference>
<dbReference type="Gene3D" id="1.10.1660.10">
    <property type="match status" value="1"/>
</dbReference>
<proteinExistence type="predicted"/>
<evidence type="ECO:0000256" key="1">
    <source>
        <dbReference type="ARBA" id="ARBA00023015"/>
    </source>
</evidence>
<evidence type="ECO:0000313" key="5">
    <source>
        <dbReference type="EMBL" id="HIR88223.1"/>
    </source>
</evidence>
<accession>A0A9D1EE09</accession>
<feature type="domain" description="HTH merR-type" evidence="4">
    <location>
        <begin position="1"/>
        <end position="68"/>
    </location>
</feature>
<dbReference type="EMBL" id="DVHN01000052">
    <property type="protein sequence ID" value="HIR88223.1"/>
    <property type="molecule type" value="Genomic_DNA"/>
</dbReference>
<dbReference type="Pfam" id="PF13411">
    <property type="entry name" value="MerR_1"/>
    <property type="match status" value="1"/>
</dbReference>
<dbReference type="GO" id="GO:0003677">
    <property type="term" value="F:DNA binding"/>
    <property type="evidence" value="ECO:0007669"/>
    <property type="project" value="UniProtKB-KW"/>
</dbReference>
<evidence type="ECO:0000259" key="4">
    <source>
        <dbReference type="PROSITE" id="PS50937"/>
    </source>
</evidence>
<comment type="caution">
    <text evidence="5">The sequence shown here is derived from an EMBL/GenBank/DDBJ whole genome shotgun (WGS) entry which is preliminary data.</text>
</comment>
<dbReference type="GO" id="GO:0003700">
    <property type="term" value="F:DNA-binding transcription factor activity"/>
    <property type="evidence" value="ECO:0007669"/>
    <property type="project" value="InterPro"/>
</dbReference>
<dbReference type="AlphaFoldDB" id="A0A9D1EE09"/>
<dbReference type="SMART" id="SM00422">
    <property type="entry name" value="HTH_MERR"/>
    <property type="match status" value="1"/>
</dbReference>
<gene>
    <name evidence="5" type="ORF">IAC96_04655</name>
</gene>
<dbReference type="InterPro" id="IPR009061">
    <property type="entry name" value="DNA-bd_dom_put_sf"/>
</dbReference>
<reference evidence="5" key="1">
    <citation type="submission" date="2020-10" db="EMBL/GenBank/DDBJ databases">
        <authorList>
            <person name="Gilroy R."/>
        </authorList>
    </citation>
    <scope>NUCLEOTIDE SEQUENCE</scope>
    <source>
        <strain evidence="5">ChiW13-3771</strain>
    </source>
</reference>